<proteinExistence type="predicted"/>
<evidence type="ECO:0000313" key="2">
    <source>
        <dbReference type="EMBL" id="OHX13749.1"/>
    </source>
</evidence>
<dbReference type="OrthoDB" id="8591549at2"/>
<comment type="caution">
    <text evidence="2">The sequence shown here is derived from an EMBL/GenBank/DDBJ whole genome shotgun (WGS) entry which is preliminary data.</text>
</comment>
<gene>
    <name evidence="3" type="ORF">BI344_11375</name>
    <name evidence="2" type="ORF">BI347_09655</name>
</gene>
<dbReference type="STRING" id="1903179.BI347_09655"/>
<evidence type="ECO:0000313" key="4">
    <source>
        <dbReference type="Proteomes" id="UP000180088"/>
    </source>
</evidence>
<dbReference type="EMBL" id="MKCT01000061">
    <property type="protein sequence ID" value="OHX18125.1"/>
    <property type="molecule type" value="Genomic_DNA"/>
</dbReference>
<organism evidence="2 4">
    <name type="scientific">Chromobacterium sphagni</name>
    <dbReference type="NCBI Taxonomy" id="1903179"/>
    <lineage>
        <taxon>Bacteria</taxon>
        <taxon>Pseudomonadati</taxon>
        <taxon>Pseudomonadota</taxon>
        <taxon>Betaproteobacteria</taxon>
        <taxon>Neisseriales</taxon>
        <taxon>Chromobacteriaceae</taxon>
        <taxon>Chromobacterium</taxon>
    </lineage>
</organism>
<dbReference type="EMBL" id="MKCS01000001">
    <property type="protein sequence ID" value="OHX13749.1"/>
    <property type="molecule type" value="Genomic_DNA"/>
</dbReference>
<protein>
    <recommendedName>
        <fullName evidence="6">DUF5666 domain-containing protein</fullName>
    </recommendedName>
</protein>
<keyword evidence="1" id="KW-0732">Signal</keyword>
<sequence>MSRRWPLWCLLPWLMAMATAPWEQGTLVAVGAQPLLRLGIARGGEVLTIRPAGDGQGVDRARLRQLRPQTGQRIRYRVAGEASSPAYGREVILRQVEVLP</sequence>
<evidence type="ECO:0000313" key="5">
    <source>
        <dbReference type="Proteomes" id="UP000180280"/>
    </source>
</evidence>
<dbReference type="Proteomes" id="UP000180280">
    <property type="component" value="Unassembled WGS sequence"/>
</dbReference>
<dbReference type="RefSeq" id="WP_071114338.1">
    <property type="nucleotide sequence ID" value="NZ_MKCS01000001.1"/>
</dbReference>
<accession>A0A1S1X2Q0</accession>
<evidence type="ECO:0000256" key="1">
    <source>
        <dbReference type="SAM" id="SignalP"/>
    </source>
</evidence>
<evidence type="ECO:0008006" key="6">
    <source>
        <dbReference type="Google" id="ProtNLM"/>
    </source>
</evidence>
<dbReference type="AlphaFoldDB" id="A0A1S1X2Q0"/>
<evidence type="ECO:0000313" key="3">
    <source>
        <dbReference type="EMBL" id="OHX18125.1"/>
    </source>
</evidence>
<name>A0A1S1X2Q0_9NEIS</name>
<dbReference type="Proteomes" id="UP000180088">
    <property type="component" value="Unassembled WGS sequence"/>
</dbReference>
<keyword evidence="5" id="KW-1185">Reference proteome</keyword>
<feature type="chain" id="PRO_5010369624" description="DUF5666 domain-containing protein" evidence="1">
    <location>
        <begin position="21"/>
        <end position="100"/>
    </location>
</feature>
<reference evidence="4 5" key="1">
    <citation type="submission" date="2016-09" db="EMBL/GenBank/DDBJ databases">
        <title>Chromobacterium muskegensis sp. nov., an insecticidal bacterium isolated from Sphagnum bogs.</title>
        <authorList>
            <person name="Sparks M.E."/>
            <person name="Blackburn M.B."/>
            <person name="Gundersen-Rindal D.E."/>
            <person name="Mitchell A."/>
            <person name="Farrar R."/>
            <person name="Kuhar D."/>
        </authorList>
    </citation>
    <scope>NUCLEOTIDE SEQUENCE [LARGE SCALE GENOMIC DNA]</scope>
    <source>
        <strain evidence="3 5">14B-1</strain>
        <strain evidence="2 4">37-2</strain>
    </source>
</reference>
<feature type="signal peptide" evidence="1">
    <location>
        <begin position="1"/>
        <end position="20"/>
    </location>
</feature>